<dbReference type="RefSeq" id="WP_063375685.1">
    <property type="nucleotide sequence ID" value="NZ_AUXT01000029.1"/>
</dbReference>
<protein>
    <submittedName>
        <fullName evidence="2">Uncharacterized protein</fullName>
    </submittedName>
</protein>
<proteinExistence type="predicted"/>
<reference evidence="2 3" key="1">
    <citation type="submission" date="2013-07" db="EMBL/GenBank/DDBJ databases">
        <title>Comparative Genomic and Metabolomic Analysis of Twelve Strains of Pseudoalteromonas luteoviolacea.</title>
        <authorList>
            <person name="Vynne N.G."/>
            <person name="Mansson M."/>
            <person name="Gram L."/>
        </authorList>
    </citation>
    <scope>NUCLEOTIDE SEQUENCE [LARGE SCALE GENOMIC DNA]</scope>
    <source>
        <strain evidence="2 3">NCIMB 1942</strain>
    </source>
</reference>
<keyword evidence="1" id="KW-0732">Signal</keyword>
<name>A0A167GYU9_9GAMM</name>
<dbReference type="Proteomes" id="UP000076587">
    <property type="component" value="Unassembled WGS sequence"/>
</dbReference>
<evidence type="ECO:0000256" key="1">
    <source>
        <dbReference type="SAM" id="SignalP"/>
    </source>
</evidence>
<sequence length="139" mass="14800">MLKLSSAIKIVSLVSVFAASSAFAIEECTLASPKAAINFCYQMNAWDIAAIQGNKMQYGPLYGCKQEAESGGIGHALCDEGGVTTKRVLASPEEARANCYSMGYWDIAAIQGNKKQFGPGYGCKQEVYTGGIGHALVKY</sequence>
<evidence type="ECO:0000313" key="2">
    <source>
        <dbReference type="EMBL" id="KZN57448.1"/>
    </source>
</evidence>
<feature type="chain" id="PRO_5007887269" evidence="1">
    <location>
        <begin position="25"/>
        <end position="139"/>
    </location>
</feature>
<dbReference type="AlphaFoldDB" id="A0A167GYU9"/>
<dbReference type="PATRIC" id="fig|1365253.3.peg.680"/>
<gene>
    <name evidence="2" type="ORF">N482_23700</name>
</gene>
<organism evidence="2 3">
    <name type="scientific">Pseudoalteromonas luteoviolacea NCIMB 1942</name>
    <dbReference type="NCBI Taxonomy" id="1365253"/>
    <lineage>
        <taxon>Bacteria</taxon>
        <taxon>Pseudomonadati</taxon>
        <taxon>Pseudomonadota</taxon>
        <taxon>Gammaproteobacteria</taxon>
        <taxon>Alteromonadales</taxon>
        <taxon>Pseudoalteromonadaceae</taxon>
        <taxon>Pseudoalteromonas</taxon>
    </lineage>
</organism>
<evidence type="ECO:0000313" key="3">
    <source>
        <dbReference type="Proteomes" id="UP000076587"/>
    </source>
</evidence>
<dbReference type="EMBL" id="AUXT01000029">
    <property type="protein sequence ID" value="KZN57448.1"/>
    <property type="molecule type" value="Genomic_DNA"/>
</dbReference>
<comment type="caution">
    <text evidence="2">The sequence shown here is derived from an EMBL/GenBank/DDBJ whole genome shotgun (WGS) entry which is preliminary data.</text>
</comment>
<accession>A0A167GYU9</accession>
<feature type="signal peptide" evidence="1">
    <location>
        <begin position="1"/>
        <end position="24"/>
    </location>
</feature>